<evidence type="ECO:0000256" key="3">
    <source>
        <dbReference type="ARBA" id="ARBA00023004"/>
    </source>
</evidence>
<evidence type="ECO:0000256" key="4">
    <source>
        <dbReference type="ARBA" id="ARBA00023014"/>
    </source>
</evidence>
<dbReference type="Gene3D" id="3.30.420.40">
    <property type="match status" value="4"/>
</dbReference>
<feature type="domain" description="DUF2229" evidence="6">
    <location>
        <begin position="688"/>
        <end position="899"/>
    </location>
</feature>
<dbReference type="NCBIfam" id="TIGR00241">
    <property type="entry name" value="CoA_E_activ"/>
    <property type="match status" value="2"/>
</dbReference>
<dbReference type="InterPro" id="IPR018709">
    <property type="entry name" value="CoA_activase_DUF2229"/>
</dbReference>
<gene>
    <name evidence="7" type="ORF">MNBD_NITROSPIRAE03-2040</name>
</gene>
<evidence type="ECO:0000256" key="2">
    <source>
        <dbReference type="ARBA" id="ARBA00022723"/>
    </source>
</evidence>
<comment type="cofactor">
    <cofactor evidence="1">
        <name>[4Fe-4S] cluster</name>
        <dbReference type="ChEBI" id="CHEBI:49883"/>
    </cofactor>
</comment>
<dbReference type="EMBL" id="UOGI01000277">
    <property type="protein sequence ID" value="VAX34236.1"/>
    <property type="molecule type" value="Genomic_DNA"/>
</dbReference>
<dbReference type="InterPro" id="IPR008275">
    <property type="entry name" value="CoA_E_activase_dom"/>
</dbReference>
<keyword evidence="2" id="KW-0479">Metal-binding</keyword>
<dbReference type="GO" id="GO:0051536">
    <property type="term" value="F:iron-sulfur cluster binding"/>
    <property type="evidence" value="ECO:0007669"/>
    <property type="project" value="UniProtKB-KW"/>
</dbReference>
<dbReference type="Gene3D" id="3.40.50.11900">
    <property type="match status" value="2"/>
</dbReference>
<dbReference type="InterPro" id="IPR051805">
    <property type="entry name" value="Dehydratase_Activator_Redct"/>
</dbReference>
<dbReference type="CDD" id="cd24035">
    <property type="entry name" value="ASKHA_NBD_O66634-like_rpt2"/>
    <property type="match status" value="1"/>
</dbReference>
<dbReference type="InterPro" id="IPR043129">
    <property type="entry name" value="ATPase_NBD"/>
</dbReference>
<keyword evidence="3" id="KW-0408">Iron</keyword>
<dbReference type="Pfam" id="PF09989">
    <property type="entry name" value="DUF2229"/>
    <property type="match status" value="1"/>
</dbReference>
<organism evidence="7">
    <name type="scientific">hydrothermal vent metagenome</name>
    <dbReference type="NCBI Taxonomy" id="652676"/>
    <lineage>
        <taxon>unclassified sequences</taxon>
        <taxon>metagenomes</taxon>
        <taxon>ecological metagenomes</taxon>
    </lineage>
</organism>
<evidence type="ECO:0000313" key="7">
    <source>
        <dbReference type="EMBL" id="VAX34236.1"/>
    </source>
</evidence>
<evidence type="ECO:0000259" key="6">
    <source>
        <dbReference type="Pfam" id="PF09989"/>
    </source>
</evidence>
<keyword evidence="4" id="KW-0411">Iron-sulfur</keyword>
<dbReference type="PANTHER" id="PTHR32329">
    <property type="entry name" value="BIFUNCTIONAL PROTEIN [INCLUDES 2-HYDROXYACYL-COA DEHYDRATASE (N-TER) AND ITS ACTIVATOR DOMAIN (C_TERM)-RELATED"/>
    <property type="match status" value="1"/>
</dbReference>
<dbReference type="InterPro" id="IPR002731">
    <property type="entry name" value="ATPase_BadF"/>
</dbReference>
<sequence>MALTAGLDCGSVSVKIAIIDEQENVLLTVYRRHKGHPVNTAIEVLREVSSDYPEFMIVFTGSTGKLMARATGAAHINELVANGTSTKRFYPEVNTIIEMGGEDSKLIILEGNAIKDFSLNSVCAAGTGSFLDQQAERLRLSIEEFSETALRSENPPRIAGRCSVFAKSDMIHLQQIATPMDDIVAGLCFAVARNFKGSIVRGRPVPPKVSFQGGVALNKGMIKAFKEIFELNELIIPEHTAFMGAIGAALKALSDEKATVLNFGKLEETLSSLRQNDSGHRPLIEEGDGFRERHLVTEAGGQEAEGRREKRLQEQQEQKKKVYLGIDIGSISTNLAVIDEDGRLIAKRYLMTAGRPIEAVRQGLLEVGKEVGDDVEICGVGTTGSGRYMIADFVGADIVKNEITAQATAAVFIDPEVDTIFEIGGQDSKYISLRNGIIVDFEMNKACAAGTGSFLEEQAEKLNISIKGEFADCAFSSTNPCRLGERCTVFMENSLMANLQRGAQKNDLLAGLAYSIVENYINRVVAGRHIGDHIFFQGGTAFNKTVVAAFEKFTGRTVTVPPNHDVTGAIGMAMIAREHMQAVREKSSGKAAFSGTSFKGFDLAGRPYRQSSFECRSCENMCEINRVKIDGEDDFLFYGGRCEKYDVRRRVKTEIPDLFAFREGELWRSHAERAEKVKESGATFRRGRIGIPYVFYFHDYLPYWSTLLWELGFEVVVSPKTNRRIVSLGLETVLAETCFPVKVSHGHVRHLLQEGVETLFIPSFINMNSMDDPYEEGHACPLTQSFPYQIRVAFENATVVSPVIKLKKGETFVLKEIKRTMRHFGITSGEIRKAMRKAQEAQDEFIRNIKTRGREVLSTLNKRTVVIVGRAYNAFDMGVNLEIPRKLASLDVLSLPMDFLSEEDIHNDWPDMYWRSGQKILKAARAIKKNKFLYPVFIGNFSCGPDSFIQKFFEKELSGKPYLYVEIDEHSADAGAITRCEAFLDSIDARISTGKIQYKETHIPQKVEFSVKRSSGKQRTVYLPRMSDHAFALKAAFEHCGIPAEVLPETDAGALEFGRRYVTGKECYPCTVTTGDMLKKVFSGDFKPEESAFFMPSGTGPCRFGQYNVFHRMVLDEVGVKDVPIFTPVQDVTFYQDLGIVGKDFVSRSWEGIVAFEILIKCLHESRPYEKEKGSADKLYHQYLQKLTTTLSGSNGNIMPVMSQMKKDFDNLPTEHGEKPLIGIVGEIFVRSNRFSNEDLVRKIETLGGEVWLSPVDEWIYYINLMSLKKTLRKKDISGIITILLKRLFQKRISGSLEKQFNGFLKTLHEPDTGDVLKKASPYLHESFEGEAIMSIGKSIDLIGKGVSGIINAMPFGCMPGTVVTAIMRGVTRKYGIPSISIPYDGADSSTTELQLEAFMEQVRTKTGN</sequence>
<name>A0A3B1CUF5_9ZZZZ</name>
<dbReference type="Pfam" id="PF01869">
    <property type="entry name" value="BcrAD_BadFG"/>
    <property type="match status" value="2"/>
</dbReference>
<dbReference type="SUPFAM" id="SSF53067">
    <property type="entry name" value="Actin-like ATPase domain"/>
    <property type="match status" value="2"/>
</dbReference>
<feature type="domain" description="ATPase BadF/BadG/BcrA/BcrD type" evidence="5">
    <location>
        <begin position="6"/>
        <end position="252"/>
    </location>
</feature>
<reference evidence="7" key="1">
    <citation type="submission" date="2018-06" db="EMBL/GenBank/DDBJ databases">
        <authorList>
            <person name="Zhirakovskaya E."/>
        </authorList>
    </citation>
    <scope>NUCLEOTIDE SEQUENCE</scope>
</reference>
<evidence type="ECO:0000259" key="5">
    <source>
        <dbReference type="Pfam" id="PF01869"/>
    </source>
</evidence>
<accession>A0A3B1CUF5</accession>
<dbReference type="GO" id="GO:0046872">
    <property type="term" value="F:metal ion binding"/>
    <property type="evidence" value="ECO:0007669"/>
    <property type="project" value="UniProtKB-KW"/>
</dbReference>
<protein>
    <submittedName>
        <fullName evidence="7">Activator of 2-hydroxyglutaryl-CoA dehydratase</fullName>
    </submittedName>
</protein>
<evidence type="ECO:0000256" key="1">
    <source>
        <dbReference type="ARBA" id="ARBA00001966"/>
    </source>
</evidence>
<dbReference type="CDD" id="cd24034">
    <property type="entry name" value="ASKHA_NBD_O66634-like_rpt1"/>
    <property type="match status" value="1"/>
</dbReference>
<dbReference type="PANTHER" id="PTHR32329:SF7">
    <property type="entry name" value="ACTIVATOR OF 2-HYDROXYACYL-COA-HYDRATASE"/>
    <property type="match status" value="1"/>
</dbReference>
<proteinExistence type="predicted"/>
<feature type="domain" description="ATPase BadF/BadG/BcrA/BcrD type" evidence="5">
    <location>
        <begin position="324"/>
        <end position="576"/>
    </location>
</feature>